<protein>
    <submittedName>
        <fullName evidence="2">Uncharacterized protein</fullName>
    </submittedName>
</protein>
<dbReference type="AlphaFoldDB" id="A0A915K3M4"/>
<evidence type="ECO:0000313" key="2">
    <source>
        <dbReference type="WBParaSite" id="nRc.2.0.1.t33385-RA"/>
    </source>
</evidence>
<name>A0A915K3M4_ROMCU</name>
<evidence type="ECO:0000313" key="1">
    <source>
        <dbReference type="Proteomes" id="UP000887565"/>
    </source>
</evidence>
<dbReference type="WBParaSite" id="nRc.2.0.1.t33385-RA">
    <property type="protein sequence ID" value="nRc.2.0.1.t33385-RA"/>
    <property type="gene ID" value="nRc.2.0.1.g33385"/>
</dbReference>
<accession>A0A915K3M4</accession>
<reference evidence="2" key="1">
    <citation type="submission" date="2022-11" db="UniProtKB">
        <authorList>
            <consortium name="WormBaseParasite"/>
        </authorList>
    </citation>
    <scope>IDENTIFICATION</scope>
</reference>
<keyword evidence="1" id="KW-1185">Reference proteome</keyword>
<organism evidence="1 2">
    <name type="scientific">Romanomermis culicivorax</name>
    <name type="common">Nematode worm</name>
    <dbReference type="NCBI Taxonomy" id="13658"/>
    <lineage>
        <taxon>Eukaryota</taxon>
        <taxon>Metazoa</taxon>
        <taxon>Ecdysozoa</taxon>
        <taxon>Nematoda</taxon>
        <taxon>Enoplea</taxon>
        <taxon>Dorylaimia</taxon>
        <taxon>Mermithida</taxon>
        <taxon>Mermithoidea</taxon>
        <taxon>Mermithidae</taxon>
        <taxon>Romanomermis</taxon>
    </lineage>
</organism>
<proteinExistence type="predicted"/>
<dbReference type="Proteomes" id="UP000887565">
    <property type="component" value="Unplaced"/>
</dbReference>
<sequence>MIRKMIREVENVKKPTHDLKNDLHGLLHEKKMMIMIVENIVMVNTHQMNDQENFTVIATIDENTLAI</sequence>